<evidence type="ECO:0000313" key="2">
    <source>
        <dbReference type="Proteomes" id="UP000007266"/>
    </source>
</evidence>
<dbReference type="HOGENOM" id="CLU_1951556_0_0_1"/>
<proteinExistence type="predicted"/>
<name>D6X1V6_TRICA</name>
<keyword evidence="2" id="KW-1185">Reference proteome</keyword>
<dbReference type="InParanoid" id="D6X1V6"/>
<reference evidence="1 2" key="1">
    <citation type="journal article" date="2008" name="Nature">
        <title>The genome of the model beetle and pest Tribolium castaneum.</title>
        <authorList>
            <consortium name="Tribolium Genome Sequencing Consortium"/>
            <person name="Richards S."/>
            <person name="Gibbs R.A."/>
            <person name="Weinstock G.M."/>
            <person name="Brown S.J."/>
            <person name="Denell R."/>
            <person name="Beeman R.W."/>
            <person name="Gibbs R."/>
            <person name="Beeman R.W."/>
            <person name="Brown S.J."/>
            <person name="Bucher G."/>
            <person name="Friedrich M."/>
            <person name="Grimmelikhuijzen C.J."/>
            <person name="Klingler M."/>
            <person name="Lorenzen M."/>
            <person name="Richards S."/>
            <person name="Roth S."/>
            <person name="Schroder R."/>
            <person name="Tautz D."/>
            <person name="Zdobnov E.M."/>
            <person name="Muzny D."/>
            <person name="Gibbs R.A."/>
            <person name="Weinstock G.M."/>
            <person name="Attaway T."/>
            <person name="Bell S."/>
            <person name="Buhay C.J."/>
            <person name="Chandrabose M.N."/>
            <person name="Chavez D."/>
            <person name="Clerk-Blankenburg K.P."/>
            <person name="Cree A."/>
            <person name="Dao M."/>
            <person name="Davis C."/>
            <person name="Chacko J."/>
            <person name="Dinh H."/>
            <person name="Dugan-Rocha S."/>
            <person name="Fowler G."/>
            <person name="Garner T.T."/>
            <person name="Garnes J."/>
            <person name="Gnirke A."/>
            <person name="Hawes A."/>
            <person name="Hernandez J."/>
            <person name="Hines S."/>
            <person name="Holder M."/>
            <person name="Hume J."/>
            <person name="Jhangiani S.N."/>
            <person name="Joshi V."/>
            <person name="Khan Z.M."/>
            <person name="Jackson L."/>
            <person name="Kovar C."/>
            <person name="Kowis A."/>
            <person name="Lee S."/>
            <person name="Lewis L.R."/>
            <person name="Margolis J."/>
            <person name="Morgan M."/>
            <person name="Nazareth L.V."/>
            <person name="Nguyen N."/>
            <person name="Okwuonu G."/>
            <person name="Parker D."/>
            <person name="Richards S."/>
            <person name="Ruiz S.J."/>
            <person name="Santibanez J."/>
            <person name="Savard J."/>
            <person name="Scherer S.E."/>
            <person name="Schneider B."/>
            <person name="Sodergren E."/>
            <person name="Tautz D."/>
            <person name="Vattahil S."/>
            <person name="Villasana D."/>
            <person name="White C.S."/>
            <person name="Wright R."/>
            <person name="Park Y."/>
            <person name="Beeman R.W."/>
            <person name="Lord J."/>
            <person name="Oppert B."/>
            <person name="Lorenzen M."/>
            <person name="Brown S."/>
            <person name="Wang L."/>
            <person name="Savard J."/>
            <person name="Tautz D."/>
            <person name="Richards S."/>
            <person name="Weinstock G."/>
            <person name="Gibbs R.A."/>
            <person name="Liu Y."/>
            <person name="Worley K."/>
            <person name="Weinstock G."/>
            <person name="Elsik C.G."/>
            <person name="Reese J.T."/>
            <person name="Elhaik E."/>
            <person name="Landan G."/>
            <person name="Graur D."/>
            <person name="Arensburger P."/>
            <person name="Atkinson P."/>
            <person name="Beeman R.W."/>
            <person name="Beidler J."/>
            <person name="Brown S.J."/>
            <person name="Demuth J.P."/>
            <person name="Drury D.W."/>
            <person name="Du Y.Z."/>
            <person name="Fujiwara H."/>
            <person name="Lorenzen M."/>
            <person name="Maselli V."/>
            <person name="Osanai M."/>
            <person name="Park Y."/>
            <person name="Robertson H.M."/>
            <person name="Tu Z."/>
            <person name="Wang J.J."/>
            <person name="Wang S."/>
            <person name="Richards S."/>
            <person name="Song H."/>
            <person name="Zhang L."/>
            <person name="Sodergren E."/>
            <person name="Werner D."/>
            <person name="Stanke M."/>
            <person name="Morgenstern B."/>
            <person name="Solovyev V."/>
            <person name="Kosarev P."/>
            <person name="Brown G."/>
            <person name="Chen H.C."/>
            <person name="Ermolaeva O."/>
            <person name="Hlavina W."/>
            <person name="Kapustin Y."/>
            <person name="Kiryutin B."/>
            <person name="Kitts P."/>
            <person name="Maglott D."/>
            <person name="Pruitt K."/>
            <person name="Sapojnikov V."/>
            <person name="Souvorov A."/>
            <person name="Mackey A.J."/>
            <person name="Waterhouse R.M."/>
            <person name="Wyder S."/>
            <person name="Zdobnov E.M."/>
            <person name="Zdobnov E.M."/>
            <person name="Wyder S."/>
            <person name="Kriventseva E.V."/>
            <person name="Kadowaki T."/>
            <person name="Bork P."/>
            <person name="Aranda M."/>
            <person name="Bao R."/>
            <person name="Beermann A."/>
            <person name="Berns N."/>
            <person name="Bolognesi R."/>
            <person name="Bonneton F."/>
            <person name="Bopp D."/>
            <person name="Brown S.J."/>
            <person name="Bucher G."/>
            <person name="Butts T."/>
            <person name="Chaumot A."/>
            <person name="Denell R.E."/>
            <person name="Ferrier D.E."/>
            <person name="Friedrich M."/>
            <person name="Gordon C.M."/>
            <person name="Jindra M."/>
            <person name="Klingler M."/>
            <person name="Lan Q."/>
            <person name="Lattorff H.M."/>
            <person name="Laudet V."/>
            <person name="von Levetsow C."/>
            <person name="Liu Z."/>
            <person name="Lutz R."/>
            <person name="Lynch J.A."/>
            <person name="da Fonseca R.N."/>
            <person name="Posnien N."/>
            <person name="Reuter R."/>
            <person name="Roth S."/>
            <person name="Savard J."/>
            <person name="Schinko J.B."/>
            <person name="Schmitt C."/>
            <person name="Schoppmeier M."/>
            <person name="Schroder R."/>
            <person name="Shippy T.D."/>
            <person name="Simonnet F."/>
            <person name="Marques-Souza H."/>
            <person name="Tautz D."/>
            <person name="Tomoyasu Y."/>
            <person name="Trauner J."/>
            <person name="Van der Zee M."/>
            <person name="Vervoort M."/>
            <person name="Wittkopp N."/>
            <person name="Wimmer E.A."/>
            <person name="Yang X."/>
            <person name="Jones A.K."/>
            <person name="Sattelle D.B."/>
            <person name="Ebert P.R."/>
            <person name="Nelson D."/>
            <person name="Scott J.G."/>
            <person name="Beeman R.W."/>
            <person name="Muthukrishnan S."/>
            <person name="Kramer K.J."/>
            <person name="Arakane Y."/>
            <person name="Beeman R.W."/>
            <person name="Zhu Q."/>
            <person name="Hogenkamp D."/>
            <person name="Dixit R."/>
            <person name="Oppert B."/>
            <person name="Jiang H."/>
            <person name="Zou Z."/>
            <person name="Marshall J."/>
            <person name="Elpidina E."/>
            <person name="Vinokurov K."/>
            <person name="Oppert C."/>
            <person name="Zou Z."/>
            <person name="Evans J."/>
            <person name="Lu Z."/>
            <person name="Zhao P."/>
            <person name="Sumathipala N."/>
            <person name="Altincicek B."/>
            <person name="Vilcinskas A."/>
            <person name="Williams M."/>
            <person name="Hultmark D."/>
            <person name="Hetru C."/>
            <person name="Jiang H."/>
            <person name="Grimmelikhuijzen C.J."/>
            <person name="Hauser F."/>
            <person name="Cazzamali G."/>
            <person name="Williamson M."/>
            <person name="Park Y."/>
            <person name="Li B."/>
            <person name="Tanaka Y."/>
            <person name="Predel R."/>
            <person name="Neupert S."/>
            <person name="Schachtner J."/>
            <person name="Verleyen P."/>
            <person name="Raible F."/>
            <person name="Bork P."/>
            <person name="Friedrich M."/>
            <person name="Walden K.K."/>
            <person name="Robertson H.M."/>
            <person name="Angeli S."/>
            <person name="Foret S."/>
            <person name="Bucher G."/>
            <person name="Schuetz S."/>
            <person name="Maleszka R."/>
            <person name="Wimmer E.A."/>
            <person name="Beeman R.W."/>
            <person name="Lorenzen M."/>
            <person name="Tomoyasu Y."/>
            <person name="Miller S.C."/>
            <person name="Grossmann D."/>
            <person name="Bucher G."/>
        </authorList>
    </citation>
    <scope>NUCLEOTIDE SEQUENCE [LARGE SCALE GENOMIC DNA]</scope>
    <source>
        <strain evidence="1 2">Georgia GA2</strain>
    </source>
</reference>
<gene>
    <name evidence="1" type="primary">GLEAN_12111</name>
    <name evidence="1" type="ORF">TcasGA2_TC012111</name>
</gene>
<dbReference type="EMBL" id="KQ971371">
    <property type="protein sequence ID" value="EFA09956.1"/>
    <property type="molecule type" value="Genomic_DNA"/>
</dbReference>
<sequence length="129" mass="14216">MRERHPCRCSRGGGSAYVVSGGIDPAAENPRLVGGGVGGGQILWSVASIAAQGRRYTFYASARISLSQFHDLVSWLVHSSSRRLDDPRRIIITWKSTAAGDDNETGEKWRSSRLNQLNVLLLRAKQTDY</sequence>
<reference evidence="1 2" key="2">
    <citation type="journal article" date="2010" name="Nucleic Acids Res.">
        <title>BeetleBase in 2010: revisions to provide comprehensive genomic information for Tribolium castaneum.</title>
        <authorList>
            <person name="Kim H.S."/>
            <person name="Murphy T."/>
            <person name="Xia J."/>
            <person name="Caragea D."/>
            <person name="Park Y."/>
            <person name="Beeman R.W."/>
            <person name="Lorenzen M.D."/>
            <person name="Butcher S."/>
            <person name="Manak J.R."/>
            <person name="Brown S.J."/>
        </authorList>
    </citation>
    <scope>GENOME REANNOTATION</scope>
    <source>
        <strain evidence="1 2">Georgia GA2</strain>
    </source>
</reference>
<organism evidence="1 2">
    <name type="scientific">Tribolium castaneum</name>
    <name type="common">Red flour beetle</name>
    <dbReference type="NCBI Taxonomy" id="7070"/>
    <lineage>
        <taxon>Eukaryota</taxon>
        <taxon>Metazoa</taxon>
        <taxon>Ecdysozoa</taxon>
        <taxon>Arthropoda</taxon>
        <taxon>Hexapoda</taxon>
        <taxon>Insecta</taxon>
        <taxon>Pterygota</taxon>
        <taxon>Neoptera</taxon>
        <taxon>Endopterygota</taxon>
        <taxon>Coleoptera</taxon>
        <taxon>Polyphaga</taxon>
        <taxon>Cucujiformia</taxon>
        <taxon>Tenebrionidae</taxon>
        <taxon>Tenebrionidae incertae sedis</taxon>
        <taxon>Tribolium</taxon>
    </lineage>
</organism>
<dbReference type="AlphaFoldDB" id="D6X1V6"/>
<dbReference type="Proteomes" id="UP000007266">
    <property type="component" value="Linkage group 9"/>
</dbReference>
<protein>
    <submittedName>
        <fullName evidence="1">Uncharacterized protein</fullName>
    </submittedName>
</protein>
<accession>D6X1V6</accession>
<evidence type="ECO:0000313" key="1">
    <source>
        <dbReference type="EMBL" id="EFA09956.1"/>
    </source>
</evidence>